<organism evidence="2">
    <name type="scientific">Ara ararauna parvoviridae sp</name>
    <dbReference type="NCBI Taxonomy" id="2794466"/>
    <lineage>
        <taxon>Viruses</taxon>
        <taxon>Monodnaviria</taxon>
        <taxon>Shotokuvirae</taxon>
        <taxon>Cossaviricota</taxon>
        <taxon>Quintoviricetes</taxon>
        <taxon>Piccovirales</taxon>
        <taxon>Parvoviridae</taxon>
    </lineage>
</organism>
<accession>A0A8A4XEB0</accession>
<sequence>MAESVSLSNVYQVYLQNNPYLYPDDSTPDQYTNAKLNTGWHCAPNMLWKHLVTPRQWAELLINYEAYHVEGIELTLFNMIPMTSQIAIQGTSIFTAFNNTVYAYGYTDEQYETNWEGWSQIEGGTNFKQTYCPNLAWKEGLNFSVGTNQRNKLNTWPIYLWRVPHVQVTCRQTWANVSISQAGDGVFTCGNQGNCWPSGVFWDPMNMPDKLQELRPGKNAMRFTWNTHPCDDHIWFNFDQIACWWPWTSTGPYSVNTRPGQLELSSDCDPELIATYGQGGLSVTASNVTSQTVDRSQTSNTPCNDYTVPNLAYQPVVPCAWWWKEMQNSIVQSYDSRKADLWFAGTECEQAKYPPHQHFTKIVPLFDSNGTHINVTAQVSVRTTIHLKTKKRRSAIYAPTWGPFSWRNVYSAQFNCINLQPAMVRYRTGGMRRTWQNIAENSGDHWWTTGHPREDPYLATSTVPSGSGIAHTSIRTTLAPSQENIDPTAKASRVTTSLTTRPTPAKRRVEPEKPEPNLPINDLTFYPHLSDTKL</sequence>
<proteinExistence type="predicted"/>
<protein>
    <submittedName>
        <fullName evidence="2">Capsid protein</fullName>
    </submittedName>
</protein>
<evidence type="ECO:0000313" key="2">
    <source>
        <dbReference type="EMBL" id="QTE04009.1"/>
    </source>
</evidence>
<reference evidence="2" key="1">
    <citation type="submission" date="2020-09" db="EMBL/GenBank/DDBJ databases">
        <title>Parvovirus dark matter in the feces of wild birds.</title>
        <authorList>
            <person name="Dai Z."/>
            <person name="Yang S."/>
            <person name="Zhang W."/>
        </authorList>
    </citation>
    <scope>NUCLEOTIDE SEQUENCE</scope>
    <source>
        <strain evidence="2">Par082par010</strain>
    </source>
</reference>
<evidence type="ECO:0000256" key="1">
    <source>
        <dbReference type="SAM" id="MobiDB-lite"/>
    </source>
</evidence>
<name>A0A8A4XEB0_9VIRU</name>
<feature type="region of interest" description="Disordered" evidence="1">
    <location>
        <begin position="480"/>
        <end position="534"/>
    </location>
</feature>
<feature type="compositionally biased region" description="Polar residues" evidence="1">
    <location>
        <begin position="493"/>
        <end position="502"/>
    </location>
</feature>
<dbReference type="EMBL" id="MW046568">
    <property type="protein sequence ID" value="QTE04009.1"/>
    <property type="molecule type" value="Genomic_DNA"/>
</dbReference>